<dbReference type="PANTHER" id="PTHR33747:SF1">
    <property type="entry name" value="ADENYLATE CYCLASE-ASSOCIATED CAP C-TERMINAL DOMAIN-CONTAINING PROTEIN"/>
    <property type="match status" value="1"/>
</dbReference>
<gene>
    <name evidence="2" type="ORF">A7J15_07480</name>
</gene>
<dbReference type="Gene3D" id="3.10.450.50">
    <property type="match status" value="1"/>
</dbReference>
<evidence type="ECO:0000313" key="3">
    <source>
        <dbReference type="Proteomes" id="UP000093355"/>
    </source>
</evidence>
<accession>A0A1B9NA99</accession>
<name>A0A1B9NA99_9MICO</name>
<dbReference type="PANTHER" id="PTHR33747">
    <property type="entry name" value="UPF0225 PROTEIN SCO1677"/>
    <property type="match status" value="1"/>
</dbReference>
<proteinExistence type="inferred from homology"/>
<keyword evidence="3" id="KW-1185">Reference proteome</keyword>
<dbReference type="EMBL" id="LXMD01000024">
    <property type="protein sequence ID" value="OCG73516.1"/>
    <property type="molecule type" value="Genomic_DNA"/>
</dbReference>
<dbReference type="RefSeq" id="WP_067026543.1">
    <property type="nucleotide sequence ID" value="NZ_CP038256.1"/>
</dbReference>
<dbReference type="OrthoDB" id="21421at2"/>
<dbReference type="InterPro" id="IPR048469">
    <property type="entry name" value="YchJ-like_M"/>
</dbReference>
<dbReference type="SUPFAM" id="SSF54427">
    <property type="entry name" value="NTF2-like"/>
    <property type="match status" value="1"/>
</dbReference>
<evidence type="ECO:0000313" key="2">
    <source>
        <dbReference type="EMBL" id="OCG73516.1"/>
    </source>
</evidence>
<comment type="similarity">
    <text evidence="1">Belongs to the UPF0225 family.</text>
</comment>
<comment type="caution">
    <text evidence="2">The sequence shown here is derived from an EMBL/GenBank/DDBJ whole genome shotgun (WGS) entry which is preliminary data.</text>
</comment>
<dbReference type="InterPro" id="IPR023006">
    <property type="entry name" value="YchJ-like"/>
</dbReference>
<dbReference type="Pfam" id="PF17775">
    <property type="entry name" value="YchJ_M-like"/>
    <property type="match status" value="1"/>
</dbReference>
<reference evidence="2 3" key="1">
    <citation type="submission" date="2016-05" db="EMBL/GenBank/DDBJ databases">
        <authorList>
            <person name="Lavstsen T."/>
            <person name="Jespersen J.S."/>
        </authorList>
    </citation>
    <scope>NUCLEOTIDE SEQUENCE [LARGE SCALE GENOMIC DNA]</scope>
    <source>
        <strain evidence="2 3">YLB-01</strain>
    </source>
</reference>
<organism evidence="2 3">
    <name type="scientific">Microbacterium sediminis</name>
    <dbReference type="NCBI Taxonomy" id="904291"/>
    <lineage>
        <taxon>Bacteria</taxon>
        <taxon>Bacillati</taxon>
        <taxon>Actinomycetota</taxon>
        <taxon>Actinomycetes</taxon>
        <taxon>Micrococcales</taxon>
        <taxon>Microbacteriaceae</taxon>
        <taxon>Microbacterium</taxon>
    </lineage>
</organism>
<dbReference type="AlphaFoldDB" id="A0A1B9NA99"/>
<dbReference type="SUPFAM" id="SSF103642">
    <property type="entry name" value="Sec-C motif"/>
    <property type="match status" value="1"/>
</dbReference>
<evidence type="ECO:0000256" key="1">
    <source>
        <dbReference type="HAMAP-Rule" id="MF_00612"/>
    </source>
</evidence>
<sequence length="121" mass="13836">MSFASACPCGSGRPYPQCCGPLHTGATLAETPARLMRSRYSAFARRDADYLLRTWHPRTRPTELDLDDDTEWTELEIHDATGDEVEFTARYRTPRGDGAMTERSRFARRGGRWFYVDGDVR</sequence>
<dbReference type="Proteomes" id="UP000093355">
    <property type="component" value="Unassembled WGS sequence"/>
</dbReference>
<dbReference type="HAMAP" id="MF_00612">
    <property type="entry name" value="UPF0225"/>
    <property type="match status" value="1"/>
</dbReference>
<protein>
    <recommendedName>
        <fullName evidence="1">UPF0225 protein A7J15_07480</fullName>
    </recommendedName>
</protein>
<dbReference type="InterPro" id="IPR032710">
    <property type="entry name" value="NTF2-like_dom_sf"/>
</dbReference>